<dbReference type="AlphaFoldDB" id="Q93GF5"/>
<reference evidence="1" key="3">
    <citation type="journal article" date="2009" name="J. Microbiol.">
        <title>Mobilization functions of the bacteriocinogenic plasmid pRJ6 of Staphylococcus aureus.</title>
        <authorList>
            <person name="Varella Coelho M.L."/>
            <person name="Ceotto H."/>
            <person name="Madureira D.J."/>
            <person name="Nes I.F."/>
            <person name="Freire Bastos M.D.C."/>
        </authorList>
    </citation>
    <scope>NUCLEOTIDE SEQUENCE</scope>
    <source>
        <plasmid evidence="1">pRJ6</plasmid>
    </source>
</reference>
<keyword evidence="1" id="KW-0614">Plasmid</keyword>
<geneLocation type="plasmid" evidence="1">
    <name>pRJ6</name>
</geneLocation>
<sequence>MGKLAIKAGKIIGGGIASALGWAAGEKAVGK</sequence>
<gene>
    <name evidence="1" type="primary">aurA</name>
</gene>
<reference evidence="1" key="1">
    <citation type="journal article" date="2001" name="J. Mol. Biol.">
        <title>Molecular characterisation of aureocin A70, a multi-peptide bacteriocin isolated from Staphylococcus aureus.</title>
        <authorList>
            <person name="Netz D.J."/>
            <person name="Sahl H.G."/>
            <person name="Marcelino R."/>
            <person name="dos Santos Nascimento J."/>
            <person name="de Oliveira S.S."/>
            <person name="Soares M.B."/>
            <person name="do Carmo de Freire Bastos M."/>
            <person name="Marcolino R."/>
        </authorList>
    </citation>
    <scope>NUCLEOTIDE SEQUENCE</scope>
    <source>
        <plasmid evidence="1">pRJ6</plasmid>
    </source>
</reference>
<name>Q93GF5_STAAU</name>
<accession>Q93GF5</accession>
<dbReference type="EMBL" id="AF241888">
    <property type="protein sequence ID" value="AAK73552.1"/>
    <property type="molecule type" value="Genomic_DNA"/>
</dbReference>
<organism evidence="1">
    <name type="scientific">Staphylococcus aureus</name>
    <dbReference type="NCBI Taxonomy" id="1280"/>
    <lineage>
        <taxon>Bacteria</taxon>
        <taxon>Bacillati</taxon>
        <taxon>Bacillota</taxon>
        <taxon>Bacilli</taxon>
        <taxon>Bacillales</taxon>
        <taxon>Staphylococcaceae</taxon>
        <taxon>Staphylococcus</taxon>
    </lineage>
</organism>
<reference evidence="1" key="2">
    <citation type="submission" date="2007-10" db="EMBL/GenBank/DDBJ databases">
        <authorList>
            <person name="Coelho M.L.V."/>
            <person name="Madureira D.J."/>
            <person name="Nes I.F."/>
            <person name="Bastos M.C.F."/>
        </authorList>
    </citation>
    <scope>NUCLEOTIDE SEQUENCE</scope>
    <source>
        <plasmid evidence="1">pRJ6</plasmid>
    </source>
</reference>
<evidence type="ECO:0000313" key="1">
    <source>
        <dbReference type="EMBL" id="AAK73552.1"/>
    </source>
</evidence>
<protein>
    <submittedName>
        <fullName evidence="1">AurA</fullName>
    </submittedName>
</protein>
<proteinExistence type="predicted"/>